<dbReference type="KEGG" id="csl:COCSUDRAFT_59686"/>
<dbReference type="EMBL" id="AGSI01000020">
    <property type="protein sequence ID" value="EIE19202.1"/>
    <property type="molecule type" value="Genomic_DNA"/>
</dbReference>
<feature type="region of interest" description="Disordered" evidence="3">
    <location>
        <begin position="293"/>
        <end position="317"/>
    </location>
</feature>
<feature type="region of interest" description="Disordered" evidence="3">
    <location>
        <begin position="38"/>
        <end position="57"/>
    </location>
</feature>
<accession>I0YLD3</accession>
<dbReference type="InterPro" id="IPR049258">
    <property type="entry name" value="ODAD1_CC"/>
</dbReference>
<comment type="caution">
    <text evidence="5">The sequence shown here is derived from an EMBL/GenBank/DDBJ whole genome shotgun (WGS) entry which is preliminary data.</text>
</comment>
<dbReference type="STRING" id="574566.I0YLD3"/>
<dbReference type="AlphaFoldDB" id="I0YLD3"/>
<evidence type="ECO:0000313" key="6">
    <source>
        <dbReference type="Proteomes" id="UP000007264"/>
    </source>
</evidence>
<dbReference type="PANTHER" id="PTHR21694:SF18">
    <property type="entry name" value="COILED-COIL DOMAIN-CONTAINING PROTEIN 63"/>
    <property type="match status" value="1"/>
</dbReference>
<evidence type="ECO:0000256" key="2">
    <source>
        <dbReference type="SAM" id="Coils"/>
    </source>
</evidence>
<feature type="coiled-coil region" evidence="2">
    <location>
        <begin position="176"/>
        <end position="228"/>
    </location>
</feature>
<dbReference type="OrthoDB" id="512229at2759"/>
<feature type="compositionally biased region" description="Basic and acidic residues" evidence="3">
    <location>
        <begin position="38"/>
        <end position="53"/>
    </location>
</feature>
<dbReference type="InterPro" id="IPR051876">
    <property type="entry name" value="ODA-DC/CCD"/>
</dbReference>
<name>I0YLD3_COCSC</name>
<protein>
    <recommendedName>
        <fullName evidence="4">ODAD1 central coiled coil region domain-containing protein</fullName>
    </recommendedName>
</protein>
<feature type="compositionally biased region" description="Low complexity" evidence="3">
    <location>
        <begin position="80"/>
        <end position="100"/>
    </location>
</feature>
<sequence>MSADVQALAEAANLKMAGDKETAAAEAEWRQLTHLIEHDRKQKELQRGRELAERAQSTSKLLREDLTRGVAPKQARRPSWADTSAAASSPAAGNASKDAAAGGGVAGAAKRLEEFTAAFARISEATGAALAFYCFALLLGVRAGTAGVDALVVELSAKEDGNFRLFGYVGQVNAAIEQLRAHMREVAAELERWQSSNAAQDTEHARAVQALQERLEEAEAAAAAWEAREAAADGRAAALAEAVQALWVRSGCAGSGLEELLDGGGIPSTANLMQYLGAIEQRTNHLLHDAANSGAAASGAEAQEQPAAAGAAPETAAWDPMRFLPSTLVEMDDGNGAEADSGPLMPLDRKALEARALQSMSRRREQAGNTAGGTQSLGFRPGSSPARRPPLTALGRTAAAVKRPVLTRPRR</sequence>
<evidence type="ECO:0000256" key="1">
    <source>
        <dbReference type="ARBA" id="ARBA00023054"/>
    </source>
</evidence>
<dbReference type="PANTHER" id="PTHR21694">
    <property type="entry name" value="COILED-COIL DOMAIN-CONTAINING PROTEIN 63"/>
    <property type="match status" value="1"/>
</dbReference>
<feature type="domain" description="ODAD1 central coiled coil region" evidence="4">
    <location>
        <begin position="144"/>
        <end position="261"/>
    </location>
</feature>
<dbReference type="GeneID" id="17037132"/>
<feature type="region of interest" description="Disordered" evidence="3">
    <location>
        <begin position="357"/>
        <end position="411"/>
    </location>
</feature>
<evidence type="ECO:0000313" key="5">
    <source>
        <dbReference type="EMBL" id="EIE19202.1"/>
    </source>
</evidence>
<dbReference type="Pfam" id="PF21773">
    <property type="entry name" value="ODAD1_CC"/>
    <property type="match status" value="1"/>
</dbReference>
<feature type="compositionally biased region" description="Polar residues" evidence="3">
    <location>
        <begin position="367"/>
        <end position="377"/>
    </location>
</feature>
<proteinExistence type="predicted"/>
<evidence type="ECO:0000259" key="4">
    <source>
        <dbReference type="Pfam" id="PF21773"/>
    </source>
</evidence>
<gene>
    <name evidence="5" type="ORF">COCSUDRAFT_59686</name>
</gene>
<evidence type="ECO:0000256" key="3">
    <source>
        <dbReference type="SAM" id="MobiDB-lite"/>
    </source>
</evidence>
<dbReference type="RefSeq" id="XP_005643746.1">
    <property type="nucleotide sequence ID" value="XM_005643689.1"/>
</dbReference>
<dbReference type="Proteomes" id="UP000007264">
    <property type="component" value="Unassembled WGS sequence"/>
</dbReference>
<organism evidence="5 6">
    <name type="scientific">Coccomyxa subellipsoidea (strain C-169)</name>
    <name type="common">Green microalga</name>
    <dbReference type="NCBI Taxonomy" id="574566"/>
    <lineage>
        <taxon>Eukaryota</taxon>
        <taxon>Viridiplantae</taxon>
        <taxon>Chlorophyta</taxon>
        <taxon>core chlorophytes</taxon>
        <taxon>Trebouxiophyceae</taxon>
        <taxon>Trebouxiophyceae incertae sedis</taxon>
        <taxon>Coccomyxaceae</taxon>
        <taxon>Coccomyxa</taxon>
        <taxon>Coccomyxa subellipsoidea</taxon>
    </lineage>
</organism>
<feature type="region of interest" description="Disordered" evidence="3">
    <location>
        <begin position="62"/>
        <end position="100"/>
    </location>
</feature>
<reference evidence="5 6" key="1">
    <citation type="journal article" date="2012" name="Genome Biol.">
        <title>The genome of the polar eukaryotic microalga coccomyxa subellipsoidea reveals traits of cold adaptation.</title>
        <authorList>
            <person name="Blanc G."/>
            <person name="Agarkova I."/>
            <person name="Grimwood J."/>
            <person name="Kuo A."/>
            <person name="Brueggeman A."/>
            <person name="Dunigan D."/>
            <person name="Gurnon J."/>
            <person name="Ladunga I."/>
            <person name="Lindquist E."/>
            <person name="Lucas S."/>
            <person name="Pangilinan J."/>
            <person name="Proschold T."/>
            <person name="Salamov A."/>
            <person name="Schmutz J."/>
            <person name="Weeks D."/>
            <person name="Yamada T."/>
            <person name="Claverie J.M."/>
            <person name="Grigoriev I."/>
            <person name="Van Etten J."/>
            <person name="Lomsadze A."/>
            <person name="Borodovsky M."/>
        </authorList>
    </citation>
    <scope>NUCLEOTIDE SEQUENCE [LARGE SCALE GENOMIC DNA]</scope>
    <source>
        <strain evidence="5 6">C-169</strain>
    </source>
</reference>
<dbReference type="eggNOG" id="ENOG502QSIU">
    <property type="taxonomic scope" value="Eukaryota"/>
</dbReference>
<keyword evidence="1 2" id="KW-0175">Coiled coil</keyword>
<keyword evidence="6" id="KW-1185">Reference proteome</keyword>